<accession>A0A1H3RFG4</accession>
<protein>
    <submittedName>
        <fullName evidence="1">Uncharacterized protein</fullName>
    </submittedName>
</protein>
<sequence length="71" mass="8196">MVNRQAFHIMAIFSDHSPTPIADRAMKMNRIFIIRPPASSPLYSQLVSSGRIDDHPIFIYSIRFNTYNITI</sequence>
<name>A0A1H3RFG4_9BACT</name>
<organism evidence="1 2">
    <name type="scientific">Rhodonellum ikkaensis</name>
    <dbReference type="NCBI Taxonomy" id="336829"/>
    <lineage>
        <taxon>Bacteria</taxon>
        <taxon>Pseudomonadati</taxon>
        <taxon>Bacteroidota</taxon>
        <taxon>Cytophagia</taxon>
        <taxon>Cytophagales</taxon>
        <taxon>Cytophagaceae</taxon>
        <taxon>Rhodonellum</taxon>
    </lineage>
</organism>
<comment type="caution">
    <text evidence="1">The sequence shown here is derived from an EMBL/GenBank/DDBJ whole genome shotgun (WGS) entry which is preliminary data.</text>
</comment>
<dbReference type="Proteomes" id="UP000199663">
    <property type="component" value="Unassembled WGS sequence"/>
</dbReference>
<evidence type="ECO:0000313" key="2">
    <source>
        <dbReference type="Proteomes" id="UP000199663"/>
    </source>
</evidence>
<reference evidence="1 2" key="1">
    <citation type="submission" date="2016-10" db="EMBL/GenBank/DDBJ databases">
        <authorList>
            <person name="Varghese N."/>
            <person name="Submissions S."/>
        </authorList>
    </citation>
    <scope>NUCLEOTIDE SEQUENCE [LARGE SCALE GENOMIC DNA]</scope>
    <source>
        <strain evidence="1 2">DSM 17997</strain>
    </source>
</reference>
<proteinExistence type="predicted"/>
<keyword evidence="2" id="KW-1185">Reference proteome</keyword>
<evidence type="ECO:0000313" key="1">
    <source>
        <dbReference type="EMBL" id="SDZ24313.1"/>
    </source>
</evidence>
<gene>
    <name evidence="1" type="ORF">SAMN05444412_10883</name>
</gene>
<dbReference type="EMBL" id="FNQC01000008">
    <property type="protein sequence ID" value="SDZ24313.1"/>
    <property type="molecule type" value="Genomic_DNA"/>
</dbReference>